<evidence type="ECO:0000256" key="1">
    <source>
        <dbReference type="ARBA" id="ARBA00022801"/>
    </source>
</evidence>
<dbReference type="SUPFAM" id="SSF52266">
    <property type="entry name" value="SGNH hydrolase"/>
    <property type="match status" value="1"/>
</dbReference>
<evidence type="ECO:0000256" key="2">
    <source>
        <dbReference type="SAM" id="SignalP"/>
    </source>
</evidence>
<dbReference type="Gene3D" id="3.40.50.1110">
    <property type="entry name" value="SGNH hydrolase"/>
    <property type="match status" value="1"/>
</dbReference>
<dbReference type="EMBL" id="CP106679">
    <property type="protein sequence ID" value="UXP33892.1"/>
    <property type="molecule type" value="Genomic_DNA"/>
</dbReference>
<keyword evidence="1" id="KW-0378">Hydrolase</keyword>
<protein>
    <submittedName>
        <fullName evidence="4">Sialate O-acetylesterase</fullName>
    </submittedName>
</protein>
<feature type="signal peptide" evidence="2">
    <location>
        <begin position="1"/>
        <end position="22"/>
    </location>
</feature>
<dbReference type="RefSeq" id="WP_262311318.1">
    <property type="nucleotide sequence ID" value="NZ_CP106679.1"/>
</dbReference>
<dbReference type="Pfam" id="PF03629">
    <property type="entry name" value="SASA"/>
    <property type="match status" value="1"/>
</dbReference>
<accession>A0ABY6CTP6</accession>
<dbReference type="InterPro" id="IPR052940">
    <property type="entry name" value="Carb_Esterase_6"/>
</dbReference>
<dbReference type="InterPro" id="IPR036514">
    <property type="entry name" value="SGNH_hydro_sf"/>
</dbReference>
<name>A0ABY6CTP6_9BACT</name>
<dbReference type="PANTHER" id="PTHR31988:SF19">
    <property type="entry name" value="9-O-ACETYL-N-ACETYLNEURAMINIC ACID DEACETYLASE-RELATED"/>
    <property type="match status" value="1"/>
</dbReference>
<dbReference type="InterPro" id="IPR005181">
    <property type="entry name" value="SASA"/>
</dbReference>
<reference evidence="4" key="1">
    <citation type="submission" date="2022-09" db="EMBL/GenBank/DDBJ databases">
        <title>Comparative genomics and taxonomic characterization of three novel marine species of genus Reichenbachiella exhibiting antioxidant and polysaccharide degradation activities.</title>
        <authorList>
            <person name="Muhammad N."/>
            <person name="Lee Y.-J."/>
            <person name="Ko J."/>
            <person name="Kim S.-G."/>
        </authorList>
    </citation>
    <scope>NUCLEOTIDE SEQUENCE</scope>
    <source>
        <strain evidence="4">BKB1-1</strain>
    </source>
</reference>
<gene>
    <name evidence="4" type="ORF">N6H18_08030</name>
</gene>
<feature type="chain" id="PRO_5045661630" evidence="2">
    <location>
        <begin position="23"/>
        <end position="299"/>
    </location>
</feature>
<keyword evidence="5" id="KW-1185">Reference proteome</keyword>
<feature type="domain" description="Sialate O-acetylesterase" evidence="3">
    <location>
        <begin position="65"/>
        <end position="292"/>
    </location>
</feature>
<evidence type="ECO:0000313" key="5">
    <source>
        <dbReference type="Proteomes" id="UP001065174"/>
    </source>
</evidence>
<proteinExistence type="predicted"/>
<organism evidence="4 5">
    <name type="scientific">Reichenbachiella agarivorans</name>
    <dbReference type="NCBI Taxonomy" id="2979464"/>
    <lineage>
        <taxon>Bacteria</taxon>
        <taxon>Pseudomonadati</taxon>
        <taxon>Bacteroidota</taxon>
        <taxon>Cytophagia</taxon>
        <taxon>Cytophagales</taxon>
        <taxon>Reichenbachiellaceae</taxon>
        <taxon>Reichenbachiella</taxon>
    </lineage>
</organism>
<evidence type="ECO:0000313" key="4">
    <source>
        <dbReference type="EMBL" id="UXP33892.1"/>
    </source>
</evidence>
<dbReference type="PANTHER" id="PTHR31988">
    <property type="entry name" value="ESTERASE, PUTATIVE (DUF303)-RELATED"/>
    <property type="match status" value="1"/>
</dbReference>
<sequence length="299" mass="33862">MLPRIRRFRNVTLLLFASTALISTNGINPKADQGYPLYDNEQEWKANFPKKIDYCEQLPSPDSLYIFLMAGQSNMAGRGFVEPEDTIPNKRILTIDQSMNWIYAKEPLHFYEPKMTGLDCGLSFARALLDSLPEGISVAMIPCAVGGSSIEKWLYNRNHRGVDLLENYKSKVAFAQKYGRVKGILWHQGESNAKIDQIPAYGQKLDSLIAIFRATVANDTLPVFVGELGQYTQPVDKQQRWDALNETIREVANGDSNIYIVETQGLTHKGDYTHLDSESLRELGIRYAQRYLGMNESLQ</sequence>
<keyword evidence="2" id="KW-0732">Signal</keyword>
<dbReference type="Proteomes" id="UP001065174">
    <property type="component" value="Chromosome"/>
</dbReference>
<evidence type="ECO:0000259" key="3">
    <source>
        <dbReference type="Pfam" id="PF03629"/>
    </source>
</evidence>